<dbReference type="PANTHER" id="PTHR30204">
    <property type="entry name" value="REDOX-CYCLING DRUG-SENSING TRANSCRIPTIONAL ACTIVATOR SOXR"/>
    <property type="match status" value="1"/>
</dbReference>
<dbReference type="GO" id="GO:0003700">
    <property type="term" value="F:DNA-binding transcription factor activity"/>
    <property type="evidence" value="ECO:0007669"/>
    <property type="project" value="InterPro"/>
</dbReference>
<gene>
    <name evidence="7" type="primary">merR1</name>
    <name evidence="7" type="ORF">ERS852471_02809</name>
</gene>
<dbReference type="InterPro" id="IPR000551">
    <property type="entry name" value="MerR-type_HTH_dom"/>
</dbReference>
<proteinExistence type="predicted"/>
<dbReference type="Proteomes" id="UP000095594">
    <property type="component" value="Unassembled WGS sequence"/>
</dbReference>
<keyword evidence="4" id="KW-0804">Transcription</keyword>
<dbReference type="PANTHER" id="PTHR30204:SF69">
    <property type="entry name" value="MERR-FAMILY TRANSCRIPTIONAL REGULATOR"/>
    <property type="match status" value="1"/>
</dbReference>
<dbReference type="CDD" id="cd00592">
    <property type="entry name" value="HTH_MerR-like"/>
    <property type="match status" value="1"/>
</dbReference>
<keyword evidence="3" id="KW-0238">DNA-binding</keyword>
<keyword evidence="1" id="KW-0678">Repressor</keyword>
<name>A0A174JX75_9CLOT</name>
<evidence type="ECO:0000259" key="6">
    <source>
        <dbReference type="PROSITE" id="PS50937"/>
    </source>
</evidence>
<reference evidence="7 8" key="1">
    <citation type="submission" date="2015-09" db="EMBL/GenBank/DDBJ databases">
        <authorList>
            <consortium name="Pathogen Informatics"/>
        </authorList>
    </citation>
    <scope>NUCLEOTIDE SEQUENCE [LARGE SCALE GENOMIC DNA]</scope>
    <source>
        <strain evidence="7 8">2789STDY5834856</strain>
    </source>
</reference>
<dbReference type="OrthoDB" id="9773308at2"/>
<accession>A0A174JX75</accession>
<evidence type="ECO:0000313" key="8">
    <source>
        <dbReference type="Proteomes" id="UP000095594"/>
    </source>
</evidence>
<evidence type="ECO:0000256" key="2">
    <source>
        <dbReference type="ARBA" id="ARBA00023015"/>
    </source>
</evidence>
<evidence type="ECO:0000256" key="4">
    <source>
        <dbReference type="ARBA" id="ARBA00023163"/>
    </source>
</evidence>
<dbReference type="GO" id="GO:0003677">
    <property type="term" value="F:DNA binding"/>
    <property type="evidence" value="ECO:0007669"/>
    <property type="project" value="UniProtKB-KW"/>
</dbReference>
<feature type="coiled-coil region" evidence="5">
    <location>
        <begin position="78"/>
        <end position="112"/>
    </location>
</feature>
<evidence type="ECO:0000256" key="3">
    <source>
        <dbReference type="ARBA" id="ARBA00023125"/>
    </source>
</evidence>
<dbReference type="EMBL" id="CYZX01000023">
    <property type="protein sequence ID" value="CUP01629.1"/>
    <property type="molecule type" value="Genomic_DNA"/>
</dbReference>
<dbReference type="InterPro" id="IPR047057">
    <property type="entry name" value="MerR_fam"/>
</dbReference>
<dbReference type="Gene3D" id="1.10.1660.10">
    <property type="match status" value="1"/>
</dbReference>
<keyword evidence="2" id="KW-0805">Transcription regulation</keyword>
<protein>
    <submittedName>
        <fullName evidence="7">MerR family transcriptional regulator</fullName>
    </submittedName>
</protein>
<dbReference type="PROSITE" id="PS50937">
    <property type="entry name" value="HTH_MERR_2"/>
    <property type="match status" value="1"/>
</dbReference>
<dbReference type="SMART" id="SM00422">
    <property type="entry name" value="HTH_MERR"/>
    <property type="match status" value="1"/>
</dbReference>
<evidence type="ECO:0000313" key="7">
    <source>
        <dbReference type="EMBL" id="CUP01629.1"/>
    </source>
</evidence>
<dbReference type="InterPro" id="IPR009061">
    <property type="entry name" value="DNA-bd_dom_put_sf"/>
</dbReference>
<evidence type="ECO:0000256" key="1">
    <source>
        <dbReference type="ARBA" id="ARBA00022491"/>
    </source>
</evidence>
<keyword evidence="5" id="KW-0175">Coiled coil</keyword>
<sequence length="273" mass="32423">MTIRKRYKIKEFSEEMGVTVDLVKHYEKYGIINPIKEQDCKYRFYTIQHGERILASKRFRNMGFTIRDSAKIMNEYSLEEIQATLDNKAKDIEKEIIKLNSMNKRIIELKEQCELFKKCEDKITIVISPGFYFLKQTENAEFDQDEITKERIKEWIEYFPFVTKALKVPKDYFTNEKSINYQWGLVIGEDTANNIGINCTYPVEYIKPQKCYRYVVAKPYNGSSIEALEEVINEVKRKKLKVVGDMFLEAGIDSFNKKINCREVHYIFWIPIQ</sequence>
<dbReference type="SUPFAM" id="SSF46955">
    <property type="entry name" value="Putative DNA-binding domain"/>
    <property type="match status" value="1"/>
</dbReference>
<feature type="domain" description="HTH merR-type" evidence="6">
    <location>
        <begin position="6"/>
        <end position="87"/>
    </location>
</feature>
<dbReference type="AlphaFoldDB" id="A0A174JX75"/>
<organism evidence="7 8">
    <name type="scientific">Clostridium disporicum</name>
    <dbReference type="NCBI Taxonomy" id="84024"/>
    <lineage>
        <taxon>Bacteria</taxon>
        <taxon>Bacillati</taxon>
        <taxon>Bacillota</taxon>
        <taxon>Clostridia</taxon>
        <taxon>Eubacteriales</taxon>
        <taxon>Clostridiaceae</taxon>
        <taxon>Clostridium</taxon>
    </lineage>
</organism>
<dbReference type="Pfam" id="PF13411">
    <property type="entry name" value="MerR_1"/>
    <property type="match status" value="1"/>
</dbReference>
<dbReference type="RefSeq" id="WP_055267587.1">
    <property type="nucleotide sequence ID" value="NZ_CABIXQ010000023.1"/>
</dbReference>
<evidence type="ECO:0000256" key="5">
    <source>
        <dbReference type="SAM" id="Coils"/>
    </source>
</evidence>